<reference evidence="2" key="1">
    <citation type="submission" date="2021-04" db="EMBL/GenBank/DDBJ databases">
        <authorList>
            <person name="Chebbi M.A.C M."/>
        </authorList>
    </citation>
    <scope>NUCLEOTIDE SEQUENCE</scope>
</reference>
<name>A0A8J2MGU5_COTCN</name>
<evidence type="ECO:0000259" key="1">
    <source>
        <dbReference type="Pfam" id="PF20700"/>
    </source>
</evidence>
<dbReference type="EMBL" id="CAJNRD030001119">
    <property type="protein sequence ID" value="CAG5090780.1"/>
    <property type="molecule type" value="Genomic_DNA"/>
</dbReference>
<gene>
    <name evidence="2" type="ORF">HICCMSTLAB_LOCUS5745</name>
</gene>
<evidence type="ECO:0000313" key="3">
    <source>
        <dbReference type="Proteomes" id="UP000786811"/>
    </source>
</evidence>
<dbReference type="OrthoDB" id="7692185at2759"/>
<organism evidence="2 3">
    <name type="scientific">Cotesia congregata</name>
    <name type="common">Parasitoid wasp</name>
    <name type="synonym">Apanteles congregatus</name>
    <dbReference type="NCBI Taxonomy" id="51543"/>
    <lineage>
        <taxon>Eukaryota</taxon>
        <taxon>Metazoa</taxon>
        <taxon>Ecdysozoa</taxon>
        <taxon>Arthropoda</taxon>
        <taxon>Hexapoda</taxon>
        <taxon>Insecta</taxon>
        <taxon>Pterygota</taxon>
        <taxon>Neoptera</taxon>
        <taxon>Endopterygota</taxon>
        <taxon>Hymenoptera</taxon>
        <taxon>Apocrita</taxon>
        <taxon>Ichneumonoidea</taxon>
        <taxon>Braconidae</taxon>
        <taxon>Microgastrinae</taxon>
        <taxon>Cotesia</taxon>
    </lineage>
</organism>
<comment type="caution">
    <text evidence="2">The sequence shown here is derived from an EMBL/GenBank/DDBJ whole genome shotgun (WGS) entry which is preliminary data.</text>
</comment>
<proteinExistence type="predicted"/>
<keyword evidence="3" id="KW-1185">Reference proteome</keyword>
<feature type="domain" description="Mutator-like transposase" evidence="1">
    <location>
        <begin position="41"/>
        <end position="190"/>
    </location>
</feature>
<feature type="domain" description="Mutator-like transposase" evidence="1">
    <location>
        <begin position="251"/>
        <end position="446"/>
    </location>
</feature>
<accession>A0A8J2MGU5</accession>
<evidence type="ECO:0000313" key="2">
    <source>
        <dbReference type="EMBL" id="CAG5090780.1"/>
    </source>
</evidence>
<dbReference type="InterPro" id="IPR049012">
    <property type="entry name" value="Mutator_transp_dom"/>
</dbReference>
<sequence length="495" mass="55176">MSEKLTYKGRFIKKKVLEKRQKALAAMAEAKKKRKSPQQIGTRIVDVDELMDNLICCLCEKDLLLKNIVKESKFGLSSVFSIKCENCSTLTNVKTSKKHITKDNTKHSDINTKIVLGAVHAGVGYTCLRKILACADVPMISQALYKRYEREVGPVIEEVAKESCKRAAEEERSLVVENIEKLCEELPEEISQEIYKEYFFLKAAVTADVSSTSSHSDSETLDSELLSSTATSSQPSENFKSKFLKFDEALGNIINIIVSYDMGWSKRGNGKSYDSLNGYGAIIGFLPGKVLDFRTRNRKCKFCDSGRSQEKHGCRLNFKGSAKAMEADVGAELINDSSILKQAGLNVGVVIGDDDSSMIATVCRRRSAKIFKLSDSNHLKKNFSKELYAMQTEFKEMKRKNVIPHLKKCFNYAVAQNKGDSVKFAKTIAVIPDHVFGAHENCGTWCHNHPDSLKKGKKQTIVLKDQHLNASLKKHFSKYAANSVKFSVAASSQAN</sequence>
<dbReference type="Pfam" id="PF20700">
    <property type="entry name" value="Mutator"/>
    <property type="match status" value="2"/>
</dbReference>
<protein>
    <recommendedName>
        <fullName evidence="1">Mutator-like transposase domain-containing protein</fullName>
    </recommendedName>
</protein>
<dbReference type="AlphaFoldDB" id="A0A8J2MGU5"/>
<dbReference type="Proteomes" id="UP000786811">
    <property type="component" value="Unassembled WGS sequence"/>
</dbReference>